<keyword evidence="1" id="KW-0812">Transmembrane</keyword>
<dbReference type="InterPro" id="IPR053150">
    <property type="entry name" value="Teicoplanin_resist-assoc"/>
</dbReference>
<dbReference type="InterPro" id="IPR006976">
    <property type="entry name" value="VanZ-like"/>
</dbReference>
<feature type="domain" description="VanZ-like" evidence="2">
    <location>
        <begin position="51"/>
        <end position="184"/>
    </location>
</feature>
<feature type="transmembrane region" description="Helical" evidence="1">
    <location>
        <begin position="140"/>
        <end position="161"/>
    </location>
</feature>
<dbReference type="Pfam" id="PF04892">
    <property type="entry name" value="VanZ"/>
    <property type="match status" value="1"/>
</dbReference>
<feature type="transmembrane region" description="Helical" evidence="1">
    <location>
        <begin position="109"/>
        <end position="128"/>
    </location>
</feature>
<keyword evidence="1" id="KW-0472">Membrane</keyword>
<accession>A8MJA0</accession>
<dbReference type="STRING" id="350688.Clos_2350"/>
<dbReference type="AlphaFoldDB" id="A8MJA0"/>
<organism evidence="3 4">
    <name type="scientific">Alkaliphilus oremlandii (strain OhILAs)</name>
    <name type="common">Clostridium oremlandii (strain OhILAs)</name>
    <dbReference type="NCBI Taxonomy" id="350688"/>
    <lineage>
        <taxon>Bacteria</taxon>
        <taxon>Bacillati</taxon>
        <taxon>Bacillota</taxon>
        <taxon>Clostridia</taxon>
        <taxon>Peptostreptococcales</taxon>
        <taxon>Natronincolaceae</taxon>
        <taxon>Alkaliphilus</taxon>
    </lineage>
</organism>
<name>A8MJA0_ALKOO</name>
<dbReference type="EMBL" id="CP000853">
    <property type="protein sequence ID" value="ABW19882.1"/>
    <property type="molecule type" value="Genomic_DNA"/>
</dbReference>
<dbReference type="RefSeq" id="WP_012160189.1">
    <property type="nucleotide sequence ID" value="NC_009922.1"/>
</dbReference>
<evidence type="ECO:0000256" key="1">
    <source>
        <dbReference type="SAM" id="Phobius"/>
    </source>
</evidence>
<evidence type="ECO:0000313" key="4">
    <source>
        <dbReference type="Proteomes" id="UP000000269"/>
    </source>
</evidence>
<keyword evidence="1" id="KW-1133">Transmembrane helix</keyword>
<evidence type="ECO:0000259" key="2">
    <source>
        <dbReference type="Pfam" id="PF04892"/>
    </source>
</evidence>
<reference evidence="4" key="1">
    <citation type="submission" date="2007-10" db="EMBL/GenBank/DDBJ databases">
        <title>Complete genome of Alkaliphilus oremlandii OhILAs.</title>
        <authorList>
            <person name="Copeland A."/>
            <person name="Lucas S."/>
            <person name="Lapidus A."/>
            <person name="Barry K."/>
            <person name="Detter J.C."/>
            <person name="Glavina del Rio T."/>
            <person name="Hammon N."/>
            <person name="Israni S."/>
            <person name="Dalin E."/>
            <person name="Tice H."/>
            <person name="Pitluck S."/>
            <person name="Chain P."/>
            <person name="Malfatti S."/>
            <person name="Shin M."/>
            <person name="Vergez L."/>
            <person name="Schmutz J."/>
            <person name="Larimer F."/>
            <person name="Land M."/>
            <person name="Hauser L."/>
            <person name="Kyrpides N."/>
            <person name="Mikhailova N."/>
            <person name="Stolz J.F."/>
            <person name="Dawson A."/>
            <person name="Fisher E."/>
            <person name="Crable B."/>
            <person name="Perera E."/>
            <person name="Lisak J."/>
            <person name="Ranganathan M."/>
            <person name="Basu P."/>
            <person name="Richardson P."/>
        </authorList>
    </citation>
    <scope>NUCLEOTIDE SEQUENCE [LARGE SCALE GENOMIC DNA]</scope>
    <source>
        <strain evidence="4">OhILAs</strain>
    </source>
</reference>
<dbReference type="eggNOG" id="COG4767">
    <property type="taxonomic scope" value="Bacteria"/>
</dbReference>
<dbReference type="PANTHER" id="PTHR36834:SF1">
    <property type="entry name" value="INTEGRAL MEMBRANE PROTEIN"/>
    <property type="match status" value="1"/>
</dbReference>
<keyword evidence="4" id="KW-1185">Reference proteome</keyword>
<feature type="transmembrane region" description="Helical" evidence="1">
    <location>
        <begin position="167"/>
        <end position="184"/>
    </location>
</feature>
<feature type="transmembrane region" description="Helical" evidence="1">
    <location>
        <begin position="41"/>
        <end position="64"/>
    </location>
</feature>
<dbReference type="Proteomes" id="UP000000269">
    <property type="component" value="Chromosome"/>
</dbReference>
<dbReference type="OrthoDB" id="9805025at2"/>
<gene>
    <name evidence="3" type="ordered locus">Clos_2350</name>
</gene>
<dbReference type="KEGG" id="aoe:Clos_2350"/>
<proteinExistence type="predicted"/>
<dbReference type="HOGENOM" id="CLU_077618_4_2_9"/>
<feature type="transmembrane region" description="Helical" evidence="1">
    <location>
        <begin position="12"/>
        <end position="29"/>
    </location>
</feature>
<protein>
    <submittedName>
        <fullName evidence="3">VanZ family protein</fullName>
    </submittedName>
</protein>
<dbReference type="PANTHER" id="PTHR36834">
    <property type="entry name" value="MEMBRANE PROTEIN-RELATED"/>
    <property type="match status" value="1"/>
</dbReference>
<evidence type="ECO:0000313" key="3">
    <source>
        <dbReference type="EMBL" id="ABW19882.1"/>
    </source>
</evidence>
<sequence>MESIIRYVLNMVPYMIAMLPILIAVRISIKLPIIKEGKKLNIVHEIGVIIFILYLVGLASQTIIPKFELGRNSIEIVGRIGFDYNRINTIPFNKIKEVLSLVRLGNFNYLWIEVLGNIGVFSVIGFMLPLLWTKLENIKTVLLCFSISVCIETVQLILPRATDVDDLIMNTLGGLIGYIGYMIFKRLFPKSTSKFKGESEL</sequence>